<protein>
    <recommendedName>
        <fullName evidence="3">Papain-like cysteine peptidase</fullName>
    </recommendedName>
</protein>
<evidence type="ECO:0000313" key="2">
    <source>
        <dbReference type="Proteomes" id="UP000702425"/>
    </source>
</evidence>
<dbReference type="InterPro" id="IPR014903">
    <property type="entry name" value="DUF1796"/>
</dbReference>
<dbReference type="PROSITE" id="PS51257">
    <property type="entry name" value="PROKAR_LIPOPROTEIN"/>
    <property type="match status" value="1"/>
</dbReference>
<evidence type="ECO:0008006" key="3">
    <source>
        <dbReference type="Google" id="ProtNLM"/>
    </source>
</evidence>
<sequence length="230" mass="27565">MRQLNYNHIISLGYSCLPRTILTRQGYKQTKTQGELTLPFDLSIHSYYGLCNIIKSKFKDYCNPDFLILTQDKYIENTKYNVMFNHESMNGNYEIYSANIFAKFIERYEARITNFYRYIADDNILFVCQYKEYPSRLNWVIKSVFPQLTYKIVALNTFFPRETLISYFDPVEVYHKEIDYYALPFPSDNYAWWEPQHFSSDLGKKFENSIGHIISKYVERLYPPTLERFG</sequence>
<accession>A0ABX2D1Z0</accession>
<proteinExistence type="predicted"/>
<dbReference type="Proteomes" id="UP000702425">
    <property type="component" value="Unassembled WGS sequence"/>
</dbReference>
<name>A0ABX2D1Z0_9CYAN</name>
<organism evidence="1 2">
    <name type="scientific">Microcoleus asticus IPMA8</name>
    <dbReference type="NCBI Taxonomy" id="2563858"/>
    <lineage>
        <taxon>Bacteria</taxon>
        <taxon>Bacillati</taxon>
        <taxon>Cyanobacteriota</taxon>
        <taxon>Cyanophyceae</taxon>
        <taxon>Oscillatoriophycideae</taxon>
        <taxon>Oscillatoriales</taxon>
        <taxon>Microcoleaceae</taxon>
        <taxon>Microcoleus</taxon>
        <taxon>Microcoleus asticus</taxon>
    </lineage>
</organism>
<evidence type="ECO:0000313" key="1">
    <source>
        <dbReference type="EMBL" id="NQE36002.1"/>
    </source>
</evidence>
<dbReference type="Pfam" id="PF08795">
    <property type="entry name" value="DUF1796"/>
    <property type="match status" value="1"/>
</dbReference>
<gene>
    <name evidence="1" type="ORF">E5S67_03764</name>
</gene>
<reference evidence="1 2" key="1">
    <citation type="journal article" date="2020" name="Sci. Rep.">
        <title>A novel cyanobacterial geosmin producer, revising GeoA distribution and dispersion patterns in Bacteria.</title>
        <authorList>
            <person name="Churro C."/>
            <person name="Semedo-Aguiar A.P."/>
            <person name="Silva A.D."/>
            <person name="Pereira-Leal J.B."/>
            <person name="Leite R.B."/>
        </authorList>
    </citation>
    <scope>NUCLEOTIDE SEQUENCE [LARGE SCALE GENOMIC DNA]</scope>
    <source>
        <strain evidence="1 2">IPMA8</strain>
    </source>
</reference>
<comment type="caution">
    <text evidence="1">The sequence shown here is derived from an EMBL/GenBank/DDBJ whole genome shotgun (WGS) entry which is preliminary data.</text>
</comment>
<dbReference type="EMBL" id="SRRZ01000070">
    <property type="protein sequence ID" value="NQE36002.1"/>
    <property type="molecule type" value="Genomic_DNA"/>
</dbReference>
<dbReference type="RefSeq" id="WP_172189810.1">
    <property type="nucleotide sequence ID" value="NZ_CAWPPK010000286.1"/>
</dbReference>
<keyword evidence="2" id="KW-1185">Reference proteome</keyword>